<keyword evidence="4" id="KW-1185">Reference proteome</keyword>
<dbReference type="SUPFAM" id="SSF56436">
    <property type="entry name" value="C-type lectin-like"/>
    <property type="match status" value="1"/>
</dbReference>
<evidence type="ECO:0000313" key="4">
    <source>
        <dbReference type="Proteomes" id="UP000320672"/>
    </source>
</evidence>
<dbReference type="Pfam" id="PF03781">
    <property type="entry name" value="FGE-sulfatase"/>
    <property type="match status" value="1"/>
</dbReference>
<feature type="signal peptide" evidence="1">
    <location>
        <begin position="1"/>
        <end position="29"/>
    </location>
</feature>
<gene>
    <name evidence="3" type="primary">pkn1_1</name>
    <name evidence="3" type="ORF">FF011L_05420</name>
</gene>
<name>A0A517MAK3_9BACT</name>
<protein>
    <submittedName>
        <fullName evidence="3">Serine/threonine-protein kinase pkn1</fullName>
        <ecNumber evidence="3">2.7.11.1</ecNumber>
    </submittedName>
</protein>
<dbReference type="Gene3D" id="3.90.1580.10">
    <property type="entry name" value="paralog of FGE (formylglycine-generating enzyme)"/>
    <property type="match status" value="1"/>
</dbReference>
<dbReference type="RefSeq" id="WP_145349980.1">
    <property type="nucleotide sequence ID" value="NZ_CP036262.1"/>
</dbReference>
<keyword evidence="3" id="KW-0418">Kinase</keyword>
<dbReference type="KEGG" id="rml:FF011L_05420"/>
<sequence precursor="true">MKFPKLALPFIVVLLAPLTVSLAVSRATADDAGKPSKANALGMQMVRIPAGEYMRGFDNRNGRDHRFHLAHRYSTSQNFNAETPPQRVAISRSFEIGAREVTVAQFREFVEATDYQTDAERSDGGLGCFPDEKDYVDRFHKSAEITWQSPGFPQSDQHPVVVVSWNDAQAFCQWLSAKESATYRLPTEAEWEYACRGGTSTWYSWGQDPDEAYQHANVADAALEAAQPGTTRYQRAVKLDENQGDGVVFTAAVGSYRANAWGLHDMHGNVWEWCSDRWSGGLYESYFDGVPRQQRDDVLVRDPHFTEKTDQHKYGDWRVIRGGAWTCAPAAVRSSTRTYAEAADASVYTGFRIVRDTPQP</sequence>
<evidence type="ECO:0000256" key="1">
    <source>
        <dbReference type="SAM" id="SignalP"/>
    </source>
</evidence>
<dbReference type="InterPro" id="IPR005532">
    <property type="entry name" value="SUMF_dom"/>
</dbReference>
<keyword evidence="3" id="KW-0808">Transferase</keyword>
<dbReference type="GO" id="GO:0004674">
    <property type="term" value="F:protein serine/threonine kinase activity"/>
    <property type="evidence" value="ECO:0007669"/>
    <property type="project" value="UniProtKB-EC"/>
</dbReference>
<dbReference type="InterPro" id="IPR042095">
    <property type="entry name" value="SUMF_sf"/>
</dbReference>
<dbReference type="PANTHER" id="PTHR23150:SF19">
    <property type="entry name" value="FORMYLGLYCINE-GENERATING ENZYME"/>
    <property type="match status" value="1"/>
</dbReference>
<reference evidence="3 4" key="1">
    <citation type="submission" date="2019-02" db="EMBL/GenBank/DDBJ databases">
        <title>Deep-cultivation of Planctomycetes and their phenomic and genomic characterization uncovers novel biology.</title>
        <authorList>
            <person name="Wiegand S."/>
            <person name="Jogler M."/>
            <person name="Boedeker C."/>
            <person name="Pinto D."/>
            <person name="Vollmers J."/>
            <person name="Rivas-Marin E."/>
            <person name="Kohn T."/>
            <person name="Peeters S.H."/>
            <person name="Heuer A."/>
            <person name="Rast P."/>
            <person name="Oberbeckmann S."/>
            <person name="Bunk B."/>
            <person name="Jeske O."/>
            <person name="Meyerdierks A."/>
            <person name="Storesund J.E."/>
            <person name="Kallscheuer N."/>
            <person name="Luecker S."/>
            <person name="Lage O.M."/>
            <person name="Pohl T."/>
            <person name="Merkel B.J."/>
            <person name="Hornburger P."/>
            <person name="Mueller R.-W."/>
            <person name="Bruemmer F."/>
            <person name="Labrenz M."/>
            <person name="Spormann A.M."/>
            <person name="Op den Camp H."/>
            <person name="Overmann J."/>
            <person name="Amann R."/>
            <person name="Jetten M.S.M."/>
            <person name="Mascher T."/>
            <person name="Medema M.H."/>
            <person name="Devos D.P."/>
            <person name="Kaster A.-K."/>
            <person name="Ovreas L."/>
            <person name="Rohde M."/>
            <person name="Galperin M.Y."/>
            <person name="Jogler C."/>
        </authorList>
    </citation>
    <scope>NUCLEOTIDE SEQUENCE [LARGE SCALE GENOMIC DNA]</scope>
    <source>
        <strain evidence="3 4">FF011L</strain>
    </source>
</reference>
<keyword evidence="1" id="KW-0732">Signal</keyword>
<accession>A0A517MAK3</accession>
<evidence type="ECO:0000259" key="2">
    <source>
        <dbReference type="Pfam" id="PF03781"/>
    </source>
</evidence>
<evidence type="ECO:0000313" key="3">
    <source>
        <dbReference type="EMBL" id="QDS91807.1"/>
    </source>
</evidence>
<dbReference type="InterPro" id="IPR016187">
    <property type="entry name" value="CTDL_fold"/>
</dbReference>
<dbReference type="InterPro" id="IPR051043">
    <property type="entry name" value="Sulfatase_Mod_Factor_Kinase"/>
</dbReference>
<feature type="domain" description="Sulfatase-modifying factor enzyme-like" evidence="2">
    <location>
        <begin position="44"/>
        <end position="355"/>
    </location>
</feature>
<dbReference type="OrthoDB" id="9812426at2"/>
<feature type="chain" id="PRO_5021948406" evidence="1">
    <location>
        <begin position="30"/>
        <end position="360"/>
    </location>
</feature>
<organism evidence="3 4">
    <name type="scientific">Roseimaritima multifibrata</name>
    <dbReference type="NCBI Taxonomy" id="1930274"/>
    <lineage>
        <taxon>Bacteria</taxon>
        <taxon>Pseudomonadati</taxon>
        <taxon>Planctomycetota</taxon>
        <taxon>Planctomycetia</taxon>
        <taxon>Pirellulales</taxon>
        <taxon>Pirellulaceae</taxon>
        <taxon>Roseimaritima</taxon>
    </lineage>
</organism>
<dbReference type="PANTHER" id="PTHR23150">
    <property type="entry name" value="SULFATASE MODIFYING FACTOR 1, 2"/>
    <property type="match status" value="1"/>
</dbReference>
<dbReference type="AlphaFoldDB" id="A0A517MAK3"/>
<dbReference type="GO" id="GO:0120147">
    <property type="term" value="F:formylglycine-generating oxidase activity"/>
    <property type="evidence" value="ECO:0007669"/>
    <property type="project" value="TreeGrafter"/>
</dbReference>
<proteinExistence type="predicted"/>
<dbReference type="Proteomes" id="UP000320672">
    <property type="component" value="Chromosome"/>
</dbReference>
<dbReference type="EMBL" id="CP036262">
    <property type="protein sequence ID" value="QDS91807.1"/>
    <property type="molecule type" value="Genomic_DNA"/>
</dbReference>
<dbReference type="EC" id="2.7.11.1" evidence="3"/>